<organism evidence="1 2">
    <name type="scientific">Hirundo rustica rustica</name>
    <dbReference type="NCBI Taxonomy" id="333673"/>
    <lineage>
        <taxon>Eukaryota</taxon>
        <taxon>Metazoa</taxon>
        <taxon>Chordata</taxon>
        <taxon>Craniata</taxon>
        <taxon>Vertebrata</taxon>
        <taxon>Euteleostomi</taxon>
        <taxon>Archelosauria</taxon>
        <taxon>Archosauria</taxon>
        <taxon>Dinosauria</taxon>
        <taxon>Saurischia</taxon>
        <taxon>Theropoda</taxon>
        <taxon>Coelurosauria</taxon>
        <taxon>Aves</taxon>
        <taxon>Neognathae</taxon>
        <taxon>Neoaves</taxon>
        <taxon>Telluraves</taxon>
        <taxon>Australaves</taxon>
        <taxon>Passeriformes</taxon>
        <taxon>Sylvioidea</taxon>
        <taxon>Hirundinidae</taxon>
        <taxon>Hirundo</taxon>
    </lineage>
</organism>
<dbReference type="SUPFAM" id="SSF101399">
    <property type="entry name" value="P40 nucleoprotein"/>
    <property type="match status" value="1"/>
</dbReference>
<evidence type="ECO:0000313" key="2">
    <source>
        <dbReference type="Proteomes" id="UP000269221"/>
    </source>
</evidence>
<name>A0A3M0KI51_HIRRU</name>
<comment type="caution">
    <text evidence="1">The sequence shown here is derived from an EMBL/GenBank/DDBJ whole genome shotgun (WGS) entry which is preliminary data.</text>
</comment>
<dbReference type="AlphaFoldDB" id="A0A3M0KI51"/>
<dbReference type="EMBL" id="QRBI01000106">
    <property type="protein sequence ID" value="RMC12753.1"/>
    <property type="molecule type" value="Genomic_DNA"/>
</dbReference>
<sequence length="356" mass="39177">MTKFSSPMSQVIIDQHCQVLSSLELPQTGVQVAAPPVPVGHVPALLMLYNNNMRMAMGPLTTGISIITAVFPAFRTFFPVDEKVTKPDGTAAKWIRDNYGTASCRIPAVPDDHDHRLGLYHAACTLLTAVFRDSRDGSHIRTAESRFNAFKAAANISTTHSPYQALDTPAFVSWIAGQPWAHQTLIQVLGEQVPGVGANLMAQMDMVAREGQITALNAINTFLKEVDSGLILLPGVIDDIPKFQEAWKKLEQAVSPQWFPYIRATYHPEAKKISPNSFLKLASAALYHTAETNATMRQRSQGKPIAGGIPESKLREAFRKKLRRTGADLLTTEQKKILSQFGITNEIIMKTLSSKK</sequence>
<evidence type="ECO:0000313" key="1">
    <source>
        <dbReference type="EMBL" id="RMC12753.1"/>
    </source>
</evidence>
<dbReference type="OrthoDB" id="9838829at2759"/>
<protein>
    <recommendedName>
        <fullName evidence="3">Nucleoprotein</fullName>
    </recommendedName>
</protein>
<dbReference type="InterPro" id="IPR009441">
    <property type="entry name" value="P40_nucleoprot_BD-vir"/>
</dbReference>
<dbReference type="InterPro" id="IPR015970">
    <property type="entry name" value="P40_nucleoprot_sub2_BD-vir"/>
</dbReference>
<gene>
    <name evidence="1" type="ORF">DUI87_10278</name>
</gene>
<dbReference type="InterPro" id="IPR036260">
    <property type="entry name" value="P40_nucleoprot_sf_BD-vir"/>
</dbReference>
<accession>A0A3M0KI51</accession>
<proteinExistence type="predicted"/>
<keyword evidence="2" id="KW-1185">Reference proteome</keyword>
<dbReference type="Gene3D" id="1.10.3050.10">
    <property type="entry name" value="borna disease virus nucleoprotein, domain 2"/>
    <property type="match status" value="1"/>
</dbReference>
<dbReference type="Pfam" id="PF06407">
    <property type="entry name" value="BDV_P40"/>
    <property type="match status" value="1"/>
</dbReference>
<evidence type="ECO:0008006" key="3">
    <source>
        <dbReference type="Google" id="ProtNLM"/>
    </source>
</evidence>
<reference evidence="1 2" key="1">
    <citation type="submission" date="2018-07" db="EMBL/GenBank/DDBJ databases">
        <title>A high quality draft genome assembly of the barn swallow (H. rustica rustica).</title>
        <authorList>
            <person name="Formenti G."/>
            <person name="Chiara M."/>
            <person name="Poveda L."/>
            <person name="Francoijs K.-J."/>
            <person name="Bonisoli-Alquati A."/>
            <person name="Canova L."/>
            <person name="Gianfranceschi L."/>
            <person name="Horner D.S."/>
            <person name="Saino N."/>
        </authorList>
    </citation>
    <scope>NUCLEOTIDE SEQUENCE [LARGE SCALE GENOMIC DNA]</scope>
    <source>
        <strain evidence="1">Chelidonia</strain>
        <tissue evidence="1">Blood</tissue>
    </source>
</reference>
<dbReference type="Proteomes" id="UP000269221">
    <property type="component" value="Unassembled WGS sequence"/>
</dbReference>